<comment type="caution">
    <text evidence="2">The sequence shown here is derived from an EMBL/GenBank/DDBJ whole genome shotgun (WGS) entry which is preliminary data.</text>
</comment>
<dbReference type="SUPFAM" id="SSF82171">
    <property type="entry name" value="DPP6 N-terminal domain-like"/>
    <property type="match status" value="1"/>
</dbReference>
<reference evidence="2 3" key="1">
    <citation type="submission" date="2020-02" db="EMBL/GenBank/DDBJ databases">
        <title>Bacillus aquiflavi sp. nov., isolated from yellow water of strong flavor Chinese baijiu in Yibin region of China.</title>
        <authorList>
            <person name="Xie J."/>
        </authorList>
    </citation>
    <scope>NUCLEOTIDE SEQUENCE [LARGE SCALE GENOMIC DNA]</scope>
    <source>
        <strain evidence="2 3">SA4</strain>
    </source>
</reference>
<evidence type="ECO:0000313" key="3">
    <source>
        <dbReference type="Proteomes" id="UP000481043"/>
    </source>
</evidence>
<feature type="chain" id="PRO_5038451525" evidence="1">
    <location>
        <begin position="21"/>
        <end position="401"/>
    </location>
</feature>
<dbReference type="RefSeq" id="WP_163180713.1">
    <property type="nucleotide sequence ID" value="NZ_JAAIWM010000006.1"/>
</dbReference>
<dbReference type="PANTHER" id="PTHR36842">
    <property type="entry name" value="PROTEIN TOLB HOMOLOG"/>
    <property type="match status" value="1"/>
</dbReference>
<name>A0A6M0QAF0_9BACI</name>
<dbReference type="InterPro" id="IPR011042">
    <property type="entry name" value="6-blade_b-propeller_TolB-like"/>
</dbReference>
<keyword evidence="1" id="KW-0732">Signal</keyword>
<gene>
    <name evidence="2" type="ORF">G4D63_16005</name>
</gene>
<proteinExistence type="predicted"/>
<dbReference type="EMBL" id="JAAIWM010000006">
    <property type="protein sequence ID" value="NEY73237.1"/>
    <property type="molecule type" value="Genomic_DNA"/>
</dbReference>
<dbReference type="PANTHER" id="PTHR36842:SF1">
    <property type="entry name" value="PROTEIN TOLB"/>
    <property type="match status" value="1"/>
</dbReference>
<accession>A0A6M0QAF0</accession>
<organism evidence="2 3">
    <name type="scientific">Bacillus mesophilus</name>
    <dbReference type="NCBI Taxonomy" id="1808955"/>
    <lineage>
        <taxon>Bacteria</taxon>
        <taxon>Bacillati</taxon>
        <taxon>Bacillota</taxon>
        <taxon>Bacilli</taxon>
        <taxon>Bacillales</taxon>
        <taxon>Bacillaceae</taxon>
        <taxon>Bacillus</taxon>
    </lineage>
</organism>
<dbReference type="AlphaFoldDB" id="A0A6M0QAF0"/>
<dbReference type="Proteomes" id="UP000481043">
    <property type="component" value="Unassembled WGS sequence"/>
</dbReference>
<evidence type="ECO:0000313" key="2">
    <source>
        <dbReference type="EMBL" id="NEY73237.1"/>
    </source>
</evidence>
<feature type="signal peptide" evidence="1">
    <location>
        <begin position="1"/>
        <end position="20"/>
    </location>
</feature>
<evidence type="ECO:0000256" key="1">
    <source>
        <dbReference type="SAM" id="SignalP"/>
    </source>
</evidence>
<dbReference type="Gene3D" id="2.120.10.30">
    <property type="entry name" value="TolB, C-terminal domain"/>
    <property type="match status" value="2"/>
</dbReference>
<sequence>MRFWVLFLFMIIFSPLTSVSAEAPIKAVFIRDQQLWLVEGEQESQLTKGRNVSSPKWSYDGRFIAYLDRDDQTYLFVYDTKEKMSYQPYETIQTRDFQWSPVSNQLAYNAGGVLNVTRTKNSRPEGFQNVSLGTGDFVWLPDGKGFIISSQASLRPTGWGPIHLYKVPIDANLDGSKVKPFYTIETNETDLFAINAAYFKWSPDYNWLSFIAIPTASWSADSNTLCVLSKEAAKFQAVGKMLNNADWFKWSPSETKLAYISGEGRFYVEDKKATIADIPISHQQREYTPNGFVDLGIDWFSKDEIIVARAKENKQWDEGPVPIMYTSLYAIDLKTNKQTQITFPKKGEMDRSPQVIGSNITWYRNTTNQDIGDVWIQHGLMGKSKIWLENVAGDPVFFHKK</sequence>
<keyword evidence="3" id="KW-1185">Reference proteome</keyword>
<protein>
    <submittedName>
        <fullName evidence="2">Translocation protein TolB</fullName>
    </submittedName>
</protein>